<evidence type="ECO:0000313" key="3">
    <source>
        <dbReference type="EMBL" id="OGC39448.1"/>
    </source>
</evidence>
<name>A0A1F4U395_UNCSA</name>
<dbReference type="Gene3D" id="3.90.25.10">
    <property type="entry name" value="UDP-galactose 4-epimerase, domain 1"/>
    <property type="match status" value="1"/>
</dbReference>
<dbReference type="InterPro" id="IPR036291">
    <property type="entry name" value="NAD(P)-bd_dom_sf"/>
</dbReference>
<dbReference type="Pfam" id="PF01370">
    <property type="entry name" value="Epimerase"/>
    <property type="match status" value="1"/>
</dbReference>
<evidence type="ECO:0000313" key="4">
    <source>
        <dbReference type="Proteomes" id="UP000179242"/>
    </source>
</evidence>
<dbReference type="InterPro" id="IPR001509">
    <property type="entry name" value="Epimerase_deHydtase"/>
</dbReference>
<dbReference type="AlphaFoldDB" id="A0A1F4U395"/>
<dbReference type="Proteomes" id="UP000179242">
    <property type="component" value="Unassembled WGS sequence"/>
</dbReference>
<comment type="similarity">
    <text evidence="1">Belongs to the NAD(P)-dependent epimerase/dehydratase family.</text>
</comment>
<accession>A0A1F4U395</accession>
<reference evidence="3 4" key="1">
    <citation type="journal article" date="2016" name="Nat. Commun.">
        <title>Thousands of microbial genomes shed light on interconnected biogeochemical processes in an aquifer system.</title>
        <authorList>
            <person name="Anantharaman K."/>
            <person name="Brown C.T."/>
            <person name="Hug L.A."/>
            <person name="Sharon I."/>
            <person name="Castelle C.J."/>
            <person name="Probst A.J."/>
            <person name="Thomas B.C."/>
            <person name="Singh A."/>
            <person name="Wilkins M.J."/>
            <person name="Karaoz U."/>
            <person name="Brodie E.L."/>
            <person name="Williams K.H."/>
            <person name="Hubbard S.S."/>
            <person name="Banfield J.F."/>
        </authorList>
    </citation>
    <scope>NUCLEOTIDE SEQUENCE [LARGE SCALE GENOMIC DNA]</scope>
</reference>
<dbReference type="Gene3D" id="3.40.50.720">
    <property type="entry name" value="NAD(P)-binding Rossmann-like Domain"/>
    <property type="match status" value="1"/>
</dbReference>
<comment type="caution">
    <text evidence="3">The sequence shown here is derived from an EMBL/GenBank/DDBJ whole genome shotgun (WGS) entry which is preliminary data.</text>
</comment>
<dbReference type="PRINTS" id="PR01713">
    <property type="entry name" value="NUCEPIMERASE"/>
</dbReference>
<dbReference type="SUPFAM" id="SSF51735">
    <property type="entry name" value="NAD(P)-binding Rossmann-fold domains"/>
    <property type="match status" value="1"/>
</dbReference>
<dbReference type="EMBL" id="MEUJ01000008">
    <property type="protein sequence ID" value="OGC39448.1"/>
    <property type="molecule type" value="Genomic_DNA"/>
</dbReference>
<sequence>MDNDLFSYYKDRPVVITGGLGFIGSNLAIRLVELGAKVTLIDSLIPDYGGNLFNIDPVKDLVKINIADVRDGHGMNYLVRGQDIMFNLAGQVSHIDSMEDPYTDLEINAKSQLSILESCRRNNPDIKIIYASTRQIYGKPQYLPVDEVHPLKPTDVNGINKIAGEYYHILYHEVYGIKTVVLRLTNTYGPRLLIKHNRQGFLGWFIHLLLDNKEIKIFGDGQQLRDLNYVDDAVAALLMSGAEKKAEGQIMNLGDSQVVSLEDIVKIMIEVNGAGKYSLIPFPEKLKKIDIGHYYSDHRKAKKILGWEPKVLVKDGLANTIEYYKKYGKEHYWQ</sequence>
<evidence type="ECO:0000256" key="1">
    <source>
        <dbReference type="ARBA" id="ARBA00007637"/>
    </source>
</evidence>
<evidence type="ECO:0000259" key="2">
    <source>
        <dbReference type="Pfam" id="PF01370"/>
    </source>
</evidence>
<proteinExistence type="inferred from homology"/>
<protein>
    <submittedName>
        <fullName evidence="3">NAD-dependent epimerase</fullName>
    </submittedName>
</protein>
<gene>
    <name evidence="3" type="ORF">A2438_07785</name>
</gene>
<dbReference type="PANTHER" id="PTHR43000">
    <property type="entry name" value="DTDP-D-GLUCOSE 4,6-DEHYDRATASE-RELATED"/>
    <property type="match status" value="1"/>
</dbReference>
<organism evidence="3 4">
    <name type="scientific">candidate division WOR-1 bacterium RIFOXYC2_FULL_46_14</name>
    <dbReference type="NCBI Taxonomy" id="1802587"/>
    <lineage>
        <taxon>Bacteria</taxon>
        <taxon>Bacillati</taxon>
        <taxon>Saganbacteria</taxon>
    </lineage>
</organism>
<feature type="domain" description="NAD-dependent epimerase/dehydratase" evidence="2">
    <location>
        <begin position="14"/>
        <end position="254"/>
    </location>
</feature>